<sequence length="586" mass="68442">MSRSEVYKADHGFYDALRKRGWTDIIPTKKKEKRDWNEILKTKEDAVKIYQENFGGMSRKEVRKADPGFYDVLQRRGWKDIIPTKERDWNEILKTKEDAVKIYQEKFAGMIRNEVHKADSGFYDALRKRGWTNIIPTKKREERNWEEILKTKEDAVKYYQENFDGMSRYEVEKADPGYYETLRKRGWTDIIPTKNREWEEILKTKDDAVKYYQENFDGMSRYEVQKADPGYYKALWKRGWRDIIPVKEREKRDWNEILKTKEDAVKIYQEKFPGMIRNEVHKADPGFYDALRKRGWTDIIPGKRDILGKNLRDYSKSSLSQHEIGDLLIGKHEIRYPPQEKVKKLDFGAKPEEQFDYISKEEASGADSQVLKLLRLLEEQNNKSKATELSYTDRPELVQLYNAGISCTETSAVLLYSVFDTLNSNGRKVETVLDLGGAHGCASIKAKNEFEKKKQKELELTIVDMDETGIKIAQRAASQSENVKVIKGILPHKVEFPEKSYDLITATYFFNELTCEEIKQTIQIIPESKYIFATLPPSKKEKTETVINSLEINYDLVRYGLFPVTLTDVRGRRATYTVTVIGGTKM</sequence>
<feature type="domain" description="Methyltransferase" evidence="1">
    <location>
        <begin position="432"/>
        <end position="523"/>
    </location>
</feature>
<comment type="caution">
    <text evidence="2">The sequence shown here is derived from an EMBL/GenBank/DDBJ whole genome shotgun (WGS) entry which is preliminary data.</text>
</comment>
<dbReference type="GO" id="GO:0032259">
    <property type="term" value="P:methylation"/>
    <property type="evidence" value="ECO:0007669"/>
    <property type="project" value="UniProtKB-KW"/>
</dbReference>
<evidence type="ECO:0000259" key="1">
    <source>
        <dbReference type="Pfam" id="PF13649"/>
    </source>
</evidence>
<dbReference type="Pfam" id="PF13649">
    <property type="entry name" value="Methyltransf_25"/>
    <property type="match status" value="1"/>
</dbReference>
<dbReference type="InterPro" id="IPR041698">
    <property type="entry name" value="Methyltransf_25"/>
</dbReference>
<reference evidence="2" key="1">
    <citation type="journal article" date="2020" name="mSystems">
        <title>Genome- and Community-Level Interaction Insights into Carbon Utilization and Element Cycling Functions of Hydrothermarchaeota in Hydrothermal Sediment.</title>
        <authorList>
            <person name="Zhou Z."/>
            <person name="Liu Y."/>
            <person name="Xu W."/>
            <person name="Pan J."/>
            <person name="Luo Z.H."/>
            <person name="Li M."/>
        </authorList>
    </citation>
    <scope>NUCLEOTIDE SEQUENCE [LARGE SCALE GENOMIC DNA]</scope>
    <source>
        <strain evidence="2">SpSt-754</strain>
    </source>
</reference>
<dbReference type="InterPro" id="IPR029063">
    <property type="entry name" value="SAM-dependent_MTases_sf"/>
</dbReference>
<gene>
    <name evidence="2" type="ORF">ENV38_03190</name>
</gene>
<protein>
    <submittedName>
        <fullName evidence="2">Class I SAM-dependent methyltransferase</fullName>
    </submittedName>
</protein>
<dbReference type="EMBL" id="DTGD01000119">
    <property type="protein sequence ID" value="HGB35896.1"/>
    <property type="molecule type" value="Genomic_DNA"/>
</dbReference>
<proteinExistence type="predicted"/>
<dbReference type="GO" id="GO:0008168">
    <property type="term" value="F:methyltransferase activity"/>
    <property type="evidence" value="ECO:0007669"/>
    <property type="project" value="UniProtKB-KW"/>
</dbReference>
<dbReference type="Gene3D" id="3.40.50.150">
    <property type="entry name" value="Vaccinia Virus protein VP39"/>
    <property type="match status" value="1"/>
</dbReference>
<dbReference type="CDD" id="cd02440">
    <property type="entry name" value="AdoMet_MTases"/>
    <property type="match status" value="1"/>
</dbReference>
<dbReference type="AlphaFoldDB" id="A0A7V3KNB6"/>
<keyword evidence="2" id="KW-0808">Transferase</keyword>
<dbReference type="SUPFAM" id="SSF53335">
    <property type="entry name" value="S-adenosyl-L-methionine-dependent methyltransferases"/>
    <property type="match status" value="1"/>
</dbReference>
<evidence type="ECO:0000313" key="2">
    <source>
        <dbReference type="EMBL" id="HGB35896.1"/>
    </source>
</evidence>
<name>A0A7V3KNB6_UNCW3</name>
<organism evidence="2">
    <name type="scientific">candidate division WOR-3 bacterium</name>
    <dbReference type="NCBI Taxonomy" id="2052148"/>
    <lineage>
        <taxon>Bacteria</taxon>
        <taxon>Bacteria division WOR-3</taxon>
    </lineage>
</organism>
<accession>A0A7V3KNB6</accession>
<keyword evidence="2" id="KW-0489">Methyltransferase</keyword>